<dbReference type="InterPro" id="IPR028098">
    <property type="entry name" value="Glyco_trans_4-like_N"/>
</dbReference>
<dbReference type="SUPFAM" id="SSF53756">
    <property type="entry name" value="UDP-Glycosyltransferase/glycogen phosphorylase"/>
    <property type="match status" value="1"/>
</dbReference>
<gene>
    <name evidence="2" type="ORF">IXB50_16005</name>
</gene>
<evidence type="ECO:0000313" key="2">
    <source>
        <dbReference type="EMBL" id="MBT9316934.1"/>
    </source>
</evidence>
<organism evidence="2 3">
    <name type="scientific">Leptothoe spongobia TAU-MAC 1115</name>
    <dbReference type="NCBI Taxonomy" id="1967444"/>
    <lineage>
        <taxon>Bacteria</taxon>
        <taxon>Bacillati</taxon>
        <taxon>Cyanobacteriota</taxon>
        <taxon>Cyanophyceae</taxon>
        <taxon>Nodosilineales</taxon>
        <taxon>Cymatolegaceae</taxon>
        <taxon>Leptothoe</taxon>
        <taxon>Leptothoe spongobia</taxon>
    </lineage>
</organism>
<dbReference type="PANTHER" id="PTHR12526">
    <property type="entry name" value="GLYCOSYLTRANSFERASE"/>
    <property type="match status" value="1"/>
</dbReference>
<dbReference type="Pfam" id="PF13692">
    <property type="entry name" value="Glyco_trans_1_4"/>
    <property type="match status" value="1"/>
</dbReference>
<evidence type="ECO:0000313" key="3">
    <source>
        <dbReference type="Proteomes" id="UP000717364"/>
    </source>
</evidence>
<dbReference type="CDD" id="cd03801">
    <property type="entry name" value="GT4_PimA-like"/>
    <property type="match status" value="1"/>
</dbReference>
<dbReference type="PANTHER" id="PTHR12526:SF600">
    <property type="entry name" value="GLYCOSYL TRANSFERASE GROUP 1"/>
    <property type="match status" value="1"/>
</dbReference>
<protein>
    <submittedName>
        <fullName evidence="2">Glycosyltransferase</fullName>
    </submittedName>
</protein>
<reference evidence="2" key="2">
    <citation type="journal article" date="2021" name="Mar. Drugs">
        <title>Genome Reduction and Secondary Metabolism of the Marine Sponge-Associated Cyanobacterium Leptothoe.</title>
        <authorList>
            <person name="Konstantinou D."/>
            <person name="Popin R.V."/>
            <person name="Fewer D.P."/>
            <person name="Sivonen K."/>
            <person name="Gkelis S."/>
        </authorList>
    </citation>
    <scope>NUCLEOTIDE SEQUENCE</scope>
    <source>
        <strain evidence="2">TAU-MAC 1115</strain>
    </source>
</reference>
<evidence type="ECO:0000259" key="1">
    <source>
        <dbReference type="Pfam" id="PF13439"/>
    </source>
</evidence>
<dbReference type="Pfam" id="PF13439">
    <property type="entry name" value="Glyco_transf_4"/>
    <property type="match status" value="1"/>
</dbReference>
<dbReference type="RefSeq" id="WP_215610002.1">
    <property type="nucleotide sequence ID" value="NZ_JADOES010000036.1"/>
</dbReference>
<dbReference type="Gene3D" id="3.40.50.2000">
    <property type="entry name" value="Glycogen Phosphorylase B"/>
    <property type="match status" value="2"/>
</dbReference>
<dbReference type="GO" id="GO:0016757">
    <property type="term" value="F:glycosyltransferase activity"/>
    <property type="evidence" value="ECO:0007669"/>
    <property type="project" value="TreeGrafter"/>
</dbReference>
<sequence length="407" mass="45411">MRLLVLSLNTFPYPPNHGAAEGRTFNLIKQLSRHHKVTIVAHKTANATEANVHALKQWVDDVKTFPQSANQDAKQPSNPLQQALRLAQFAITATPPNVSFRFSPDVYTWVTQQIEAGTYEGVICEHSINEMYVHPKFRQRVKTLVDIHSSVYGWVLNHLEAGASENAWRDRLYLPLLARYEKRYCGKFTHLIATTPDDRQQLQQLIPDAKITIVSNGVDLETFTYRSQDPGGQSLIFIGAMDSSHNIDAACYLAQEIFPQVRQQYPAATLSLVGARPVKVVKELDNLPGVTVTGRVPSITDYIHRGTVGIVPLRAGLGIKTKTLESMAAGIPIVASDRGLEGLQVDSDSVPLRALRANTPADYVKAIEQLFENAMLRQTLSENARHMIETEYTWEIAGQRYEQVLSS</sequence>
<accession>A0A947DII6</accession>
<name>A0A947DII6_9CYAN</name>
<dbReference type="EMBL" id="JADOES010000036">
    <property type="protein sequence ID" value="MBT9316934.1"/>
    <property type="molecule type" value="Genomic_DNA"/>
</dbReference>
<keyword evidence="3" id="KW-1185">Reference proteome</keyword>
<dbReference type="Proteomes" id="UP000717364">
    <property type="component" value="Unassembled WGS sequence"/>
</dbReference>
<dbReference type="AlphaFoldDB" id="A0A947DII6"/>
<comment type="caution">
    <text evidence="2">The sequence shown here is derived from an EMBL/GenBank/DDBJ whole genome shotgun (WGS) entry which is preliminary data.</text>
</comment>
<proteinExistence type="predicted"/>
<feature type="domain" description="Glycosyltransferase subfamily 4-like N-terminal" evidence="1">
    <location>
        <begin position="23"/>
        <end position="221"/>
    </location>
</feature>
<reference evidence="2" key="1">
    <citation type="submission" date="2020-11" db="EMBL/GenBank/DDBJ databases">
        <authorList>
            <person name="Konstantinou D."/>
            <person name="Gkelis S."/>
            <person name="Popin R."/>
            <person name="Fewer D."/>
            <person name="Sivonen K."/>
        </authorList>
    </citation>
    <scope>NUCLEOTIDE SEQUENCE</scope>
    <source>
        <strain evidence="2">TAU-MAC 1115</strain>
    </source>
</reference>